<feature type="domain" description="Myosin tail" evidence="13">
    <location>
        <begin position="2"/>
        <end position="774"/>
    </location>
</feature>
<feature type="region of interest" description="Disordered" evidence="12">
    <location>
        <begin position="293"/>
        <end position="330"/>
    </location>
</feature>
<feature type="compositionally biased region" description="Basic and acidic residues" evidence="12">
    <location>
        <begin position="295"/>
        <end position="311"/>
    </location>
</feature>
<keyword evidence="9" id="KW-0514">Muscle protein</keyword>
<comment type="caution">
    <text evidence="14">The sequence shown here is derived from an EMBL/GenBank/DDBJ whole genome shotgun (WGS) entry which is preliminary data.</text>
</comment>
<dbReference type="GO" id="GO:0016459">
    <property type="term" value="C:myosin complex"/>
    <property type="evidence" value="ECO:0007669"/>
    <property type="project" value="UniProtKB-KW"/>
</dbReference>
<accession>A0A8J4YAP8</accession>
<dbReference type="SUPFAM" id="SSF90257">
    <property type="entry name" value="Myosin rod fragments"/>
    <property type="match status" value="2"/>
</dbReference>
<feature type="coiled-coil region" evidence="11">
    <location>
        <begin position="398"/>
        <end position="496"/>
    </location>
</feature>
<comment type="similarity">
    <text evidence="2">Belongs to the paramyosin family.</text>
</comment>
<evidence type="ECO:0000256" key="12">
    <source>
        <dbReference type="SAM" id="MobiDB-lite"/>
    </source>
</evidence>
<keyword evidence="15" id="KW-1185">Reference proteome</keyword>
<dbReference type="Gene3D" id="1.20.5.340">
    <property type="match status" value="1"/>
</dbReference>
<evidence type="ECO:0000256" key="2">
    <source>
        <dbReference type="ARBA" id="ARBA00008447"/>
    </source>
</evidence>
<evidence type="ECO:0000256" key="7">
    <source>
        <dbReference type="ARBA" id="ARBA00023123"/>
    </source>
</evidence>
<evidence type="ECO:0000313" key="15">
    <source>
        <dbReference type="Proteomes" id="UP000770661"/>
    </source>
</evidence>
<dbReference type="GO" id="GO:0030016">
    <property type="term" value="C:myofibril"/>
    <property type="evidence" value="ECO:0007669"/>
    <property type="project" value="UniProtKB-SubCell"/>
</dbReference>
<dbReference type="Gene3D" id="1.20.5.370">
    <property type="match status" value="1"/>
</dbReference>
<sequence>MDDIEYERELRQRVERDKADLSVQVIQMSERIEEVEAGADGQVEINRKRDAELSKLRKLLEDVHLESEQTHHILKKKHQEAVIDFQDQIDILTKSRSKVEKDKSKAMTEVIELSEQMERMSMESANSHKSIKMMSVQVQEFHIKVEELNRTIIDITSSKQRLSVENIEMTKIVQELKIKIEELSYSLKSSNTTVEEIRRKYDAEEQRRHKLEVEMGNLGNELGVTRRSYEEECELRLDMERKYSSEAQAALAYKSKYEMECRARIEDVEELKKKMNIRIMELEEHITTLTQKVTGLEKQKSPPVAGDRDSDFGLGEGQQQPSRGEGPLETVDREYKTLLIKYEELNMIYEQTSKDLKVRTTEYTKVMQEYEHIKECYEKLSFDYKKISAENGDLKGTVSDLTRLKHDLELEIRRLEAERNELANGLSESENARKEEEHRFVRMSNEYQSYRVESEKKITIISEELEIVRKQMAIEVDNLNARVVEAETRLKSEVAKIKKKMQIVVTELEMTLDTANKSNIDLQKTVKRQAISLQEIQAHYDEIQRQLQTTLDQYGVAQRRIQGLTTEYEEARGALDSAARARRSAELQYEEASCRLKDLTTINVNISNAKSKLEQELGVIASDYDEVSKELRMTDEHLNKTTIELKRTVEILHEESERYVKIESIKKSLEIEVKNLNIRIESIEANALASTKRMVSKLESRVFELESGLDEESRRHSETIKILRKKERNVKELVMQCEEDHKNISILQETLDKTYEKISLYKRQVNESRELEAAEERAEVAESSLCMIRAKHRTLVTSQTHTLPGGETVIVKETLTQE</sequence>
<dbReference type="AlphaFoldDB" id="A0A8J4YAP8"/>
<dbReference type="InterPro" id="IPR014751">
    <property type="entry name" value="XRCC4-like_C"/>
</dbReference>
<evidence type="ECO:0000256" key="11">
    <source>
        <dbReference type="SAM" id="Coils"/>
    </source>
</evidence>
<dbReference type="PANTHER" id="PTHR46349">
    <property type="entry name" value="CINGULIN-LIKE PROTEIN 1-RELATED"/>
    <property type="match status" value="1"/>
</dbReference>
<evidence type="ECO:0000256" key="10">
    <source>
        <dbReference type="ARBA" id="ARBA00049580"/>
    </source>
</evidence>
<evidence type="ECO:0000256" key="4">
    <source>
        <dbReference type="ARBA" id="ARBA00022433"/>
    </source>
</evidence>
<dbReference type="Gene3D" id="1.20.5.1160">
    <property type="entry name" value="Vasodilator-stimulated phosphoprotein"/>
    <property type="match status" value="1"/>
</dbReference>
<dbReference type="EMBL" id="JACEEZ010014559">
    <property type="protein sequence ID" value="KAG0719394.1"/>
    <property type="molecule type" value="Genomic_DNA"/>
</dbReference>
<keyword evidence="8" id="KW-0505">Motor protein</keyword>
<dbReference type="Pfam" id="PF01576">
    <property type="entry name" value="Myosin_tail_1"/>
    <property type="match status" value="1"/>
</dbReference>
<feature type="coiled-coil region" evidence="11">
    <location>
        <begin position="533"/>
        <end position="616"/>
    </location>
</feature>
<protein>
    <recommendedName>
        <fullName evidence="3">Paramyosin</fullName>
    </recommendedName>
</protein>
<dbReference type="OrthoDB" id="312459at2759"/>
<dbReference type="InterPro" id="IPR002928">
    <property type="entry name" value="Myosin_tail"/>
</dbReference>
<feature type="coiled-coil region" evidence="11">
    <location>
        <begin position="659"/>
        <end position="686"/>
    </location>
</feature>
<dbReference type="Proteomes" id="UP000770661">
    <property type="component" value="Unassembled WGS sequence"/>
</dbReference>
<organism evidence="14 15">
    <name type="scientific">Chionoecetes opilio</name>
    <name type="common">Atlantic snow crab</name>
    <name type="synonym">Cancer opilio</name>
    <dbReference type="NCBI Taxonomy" id="41210"/>
    <lineage>
        <taxon>Eukaryota</taxon>
        <taxon>Metazoa</taxon>
        <taxon>Ecdysozoa</taxon>
        <taxon>Arthropoda</taxon>
        <taxon>Crustacea</taxon>
        <taxon>Multicrustacea</taxon>
        <taxon>Malacostraca</taxon>
        <taxon>Eumalacostraca</taxon>
        <taxon>Eucarida</taxon>
        <taxon>Decapoda</taxon>
        <taxon>Pleocyemata</taxon>
        <taxon>Brachyura</taxon>
        <taxon>Eubrachyura</taxon>
        <taxon>Majoidea</taxon>
        <taxon>Majidae</taxon>
        <taxon>Chionoecetes</taxon>
    </lineage>
</organism>
<evidence type="ECO:0000259" key="13">
    <source>
        <dbReference type="Pfam" id="PF01576"/>
    </source>
</evidence>
<dbReference type="PANTHER" id="PTHR46349:SF6">
    <property type="entry name" value="MYOSIN-6-LIKE"/>
    <property type="match status" value="1"/>
</dbReference>
<evidence type="ECO:0000313" key="14">
    <source>
        <dbReference type="EMBL" id="KAG0719394.1"/>
    </source>
</evidence>
<keyword evidence="4" id="KW-0787">Thick filament</keyword>
<evidence type="ECO:0000256" key="8">
    <source>
        <dbReference type="ARBA" id="ARBA00023175"/>
    </source>
</evidence>
<reference evidence="14" key="1">
    <citation type="submission" date="2020-07" db="EMBL/GenBank/DDBJ databases">
        <title>The High-quality genome of the commercially important snow crab, Chionoecetes opilio.</title>
        <authorList>
            <person name="Jeong J.-H."/>
            <person name="Ryu S."/>
        </authorList>
    </citation>
    <scope>NUCLEOTIDE SEQUENCE</scope>
    <source>
        <strain evidence="14">MADBK_172401_WGS</strain>
        <tissue evidence="14">Digestive gland</tissue>
    </source>
</reference>
<evidence type="ECO:0000256" key="1">
    <source>
        <dbReference type="ARBA" id="ARBA00004657"/>
    </source>
</evidence>
<evidence type="ECO:0000256" key="9">
    <source>
        <dbReference type="ARBA" id="ARBA00023179"/>
    </source>
</evidence>
<keyword evidence="6 11" id="KW-0175">Coiled coil</keyword>
<dbReference type="GO" id="GO:0032982">
    <property type="term" value="C:myosin filament"/>
    <property type="evidence" value="ECO:0007669"/>
    <property type="project" value="UniProtKB-KW"/>
</dbReference>
<feature type="coiled-coil region" evidence="11">
    <location>
        <begin position="187"/>
        <end position="221"/>
    </location>
</feature>
<comment type="function">
    <text evidence="10">Paramyosin is a major structural component of many thick filaments isolated from invertebrate muscles.</text>
</comment>
<comment type="subcellular location">
    <subcellularLocation>
        <location evidence="1">Cytoplasm</location>
        <location evidence="1">Myofibril</location>
    </subcellularLocation>
</comment>
<evidence type="ECO:0000256" key="5">
    <source>
        <dbReference type="ARBA" id="ARBA00022490"/>
    </source>
</evidence>
<evidence type="ECO:0000256" key="6">
    <source>
        <dbReference type="ARBA" id="ARBA00023054"/>
    </source>
</evidence>
<keyword evidence="5" id="KW-0963">Cytoplasm</keyword>
<evidence type="ECO:0000256" key="3">
    <source>
        <dbReference type="ARBA" id="ARBA00018623"/>
    </source>
</evidence>
<keyword evidence="7" id="KW-0518">Myosin</keyword>
<gene>
    <name evidence="14" type="primary">Prm</name>
    <name evidence="14" type="ORF">GWK47_000749</name>
</gene>
<name>A0A8J4YAP8_CHIOP</name>
<proteinExistence type="inferred from homology"/>